<evidence type="ECO:0000313" key="2">
    <source>
        <dbReference type="Proteomes" id="UP000027120"/>
    </source>
</evidence>
<organism evidence="1 2">
    <name type="scientific">Citrus sinensis</name>
    <name type="common">Sweet orange</name>
    <name type="synonym">Citrus aurantium var. sinensis</name>
    <dbReference type="NCBI Taxonomy" id="2711"/>
    <lineage>
        <taxon>Eukaryota</taxon>
        <taxon>Viridiplantae</taxon>
        <taxon>Streptophyta</taxon>
        <taxon>Embryophyta</taxon>
        <taxon>Tracheophyta</taxon>
        <taxon>Spermatophyta</taxon>
        <taxon>Magnoliopsida</taxon>
        <taxon>eudicotyledons</taxon>
        <taxon>Gunneridae</taxon>
        <taxon>Pentapetalae</taxon>
        <taxon>rosids</taxon>
        <taxon>malvids</taxon>
        <taxon>Sapindales</taxon>
        <taxon>Rutaceae</taxon>
        <taxon>Aurantioideae</taxon>
        <taxon>Citrus</taxon>
    </lineage>
</organism>
<dbReference type="Proteomes" id="UP000027120">
    <property type="component" value="Unassembled WGS sequence"/>
</dbReference>
<name>A0A067GAL0_CITSI</name>
<dbReference type="EMBL" id="KK784887">
    <property type="protein sequence ID" value="KDO72431.1"/>
    <property type="molecule type" value="Genomic_DNA"/>
</dbReference>
<evidence type="ECO:0000313" key="1">
    <source>
        <dbReference type="EMBL" id="KDO72431.1"/>
    </source>
</evidence>
<accession>A0A067GAL0</accession>
<sequence length="70" mass="8114">MLHTSIFSSLRVMHSDFICLVICDPMQELPATHYNRKPAGDWVAYNRWGLGSWLKSEIHITLDQNQKLSL</sequence>
<keyword evidence="2" id="KW-1185">Reference proteome</keyword>
<proteinExistence type="predicted"/>
<protein>
    <submittedName>
        <fullName evidence="1">Uncharacterized protein</fullName>
    </submittedName>
</protein>
<reference evidence="1 2" key="1">
    <citation type="submission" date="2014-04" db="EMBL/GenBank/DDBJ databases">
        <authorList>
            <consortium name="International Citrus Genome Consortium"/>
            <person name="Gmitter F."/>
            <person name="Chen C."/>
            <person name="Farmerie W."/>
            <person name="Harkins T."/>
            <person name="Desany B."/>
            <person name="Mohiuddin M."/>
            <person name="Kodira C."/>
            <person name="Borodovsky M."/>
            <person name="Lomsadze A."/>
            <person name="Burns P."/>
            <person name="Jenkins J."/>
            <person name="Prochnik S."/>
            <person name="Shu S."/>
            <person name="Chapman J."/>
            <person name="Pitluck S."/>
            <person name="Schmutz J."/>
            <person name="Rokhsar D."/>
        </authorList>
    </citation>
    <scope>NUCLEOTIDE SEQUENCE</scope>
</reference>
<gene>
    <name evidence="1" type="ORF">CISIN_1g035232mg</name>
</gene>
<dbReference type="AlphaFoldDB" id="A0A067GAL0"/>